<feature type="domain" description="ABC transporter" evidence="12">
    <location>
        <begin position="1068"/>
        <end position="1360"/>
    </location>
</feature>
<dbReference type="Gene3D" id="1.20.1560.10">
    <property type="entry name" value="ABC transporter type 1, transmembrane domain"/>
    <property type="match status" value="1"/>
</dbReference>
<feature type="transmembrane region" description="Helical" evidence="11">
    <location>
        <begin position="666"/>
        <end position="685"/>
    </location>
</feature>
<dbReference type="InterPro" id="IPR011527">
    <property type="entry name" value="ABC1_TM_dom"/>
</dbReference>
<dbReference type="Pfam" id="PF00664">
    <property type="entry name" value="ABC_membrane"/>
    <property type="match status" value="1"/>
</dbReference>
<keyword evidence="6" id="KW-0067">ATP-binding</keyword>
<feature type="transmembrane region" description="Helical" evidence="11">
    <location>
        <begin position="842"/>
        <end position="861"/>
    </location>
</feature>
<dbReference type="Proteomes" id="UP001057375">
    <property type="component" value="Unassembled WGS sequence"/>
</dbReference>
<keyword evidence="15" id="KW-1185">Reference proteome</keyword>
<evidence type="ECO:0000259" key="12">
    <source>
        <dbReference type="PROSITE" id="PS50893"/>
    </source>
</evidence>
<keyword evidence="9" id="KW-0175">Coiled coil</keyword>
<dbReference type="InterPro" id="IPR003593">
    <property type="entry name" value="AAA+_ATPase"/>
</dbReference>
<feature type="coiled-coil region" evidence="9">
    <location>
        <begin position="973"/>
        <end position="1000"/>
    </location>
</feature>
<evidence type="ECO:0000256" key="2">
    <source>
        <dbReference type="ARBA" id="ARBA00009726"/>
    </source>
</evidence>
<organism evidence="14 15">
    <name type="scientific">Aduncisulcus paluster</name>
    <dbReference type="NCBI Taxonomy" id="2918883"/>
    <lineage>
        <taxon>Eukaryota</taxon>
        <taxon>Metamonada</taxon>
        <taxon>Carpediemonas-like organisms</taxon>
        <taxon>Aduncisulcus</taxon>
    </lineage>
</organism>
<feature type="compositionally biased region" description="Basic and acidic residues" evidence="10">
    <location>
        <begin position="19"/>
        <end position="34"/>
    </location>
</feature>
<proteinExistence type="inferred from homology"/>
<dbReference type="SMART" id="SM00382">
    <property type="entry name" value="AAA"/>
    <property type="match status" value="2"/>
</dbReference>
<dbReference type="CDD" id="cd03244">
    <property type="entry name" value="ABCC_MRP_domain2"/>
    <property type="match status" value="1"/>
</dbReference>
<dbReference type="InterPro" id="IPR050173">
    <property type="entry name" value="ABC_transporter_C-like"/>
</dbReference>
<dbReference type="PANTHER" id="PTHR24223:SF456">
    <property type="entry name" value="MULTIDRUG RESISTANCE-ASSOCIATED PROTEIN LETHAL(2)03659"/>
    <property type="match status" value="1"/>
</dbReference>
<evidence type="ECO:0000313" key="15">
    <source>
        <dbReference type="Proteomes" id="UP001057375"/>
    </source>
</evidence>
<evidence type="ECO:0000256" key="6">
    <source>
        <dbReference type="ARBA" id="ARBA00022840"/>
    </source>
</evidence>
<dbReference type="CDD" id="cd18580">
    <property type="entry name" value="ABC_6TM_ABCC_D2"/>
    <property type="match status" value="1"/>
</dbReference>
<keyword evidence="8 11" id="KW-0472">Membrane</keyword>
<dbReference type="PROSITE" id="PS50929">
    <property type="entry name" value="ABC_TM1F"/>
    <property type="match status" value="1"/>
</dbReference>
<feature type="non-terminal residue" evidence="14">
    <location>
        <position position="1"/>
    </location>
</feature>
<feature type="compositionally biased region" description="Basic and acidic residues" evidence="10">
    <location>
        <begin position="138"/>
        <end position="158"/>
    </location>
</feature>
<dbReference type="SUPFAM" id="SSF52540">
    <property type="entry name" value="P-loop containing nucleoside triphosphate hydrolases"/>
    <property type="match status" value="2"/>
</dbReference>
<gene>
    <name evidence="14" type="ORF">ADUPG1_007031</name>
</gene>
<sequence length="1376" mass="149732">TASSRMAVFMELEEVEKGVKREKISKGRSSDPKHSLSTTDSADSSIVSTGGSSSGRQEIVTIGSGCGDASGSLCFARLDDRSDPSRVFVNAGWGENEGKGVEIIKVLKKKKDKKDKKDKASKEKKKDKDSSSGSGSTKSEDGIKEKADEKSTAVKSTEEASQPKAINTLSNLSLSFFSGESVCVLGSVGSGKSSLLSLILGEMKISTSCEEASDVSATTLPPHATGASSPLALTSSRSSDDISAHVVTRGDIALASQAPFVLNATLRDNVLFGMPYDAERYRHTLVSCCLVPDLMQLSDADLTEIGERGFTLSGGQKARVSLARAVYRNPDILLLDDPLSAVDAHVARRLMRRLVERRRKKDCSSSSSSSLPNKTLPPSLVSPSCMVLLPTHQYQYLDMFDRVLVMDRGSALFVGPVDDARRIALEGEAKWGEKGKVMHQSLMGEKDPFSAASSPSSSSPSSSSGSRTHSVTDTAVAVLGVDIDEAIRSEETKTSHAVLESECEESESSEMEDEGKPHHHHHLHGLAEYWSEYESLLQIHREQEKNGGEEEEEEEDEKMHASTAVGKGSGTEMSSVRSISSPKEAKALPVTDTTSQAIVEGDKPACSILQTTQTAAPVSGVSGTMSQPSKKKETAGSGLISFKETKQEGSTALASFGHFIHNGGSVLFFLIVLFYALVNGVNAIQTWWLSIWSASSSDPSNTHSVWFYVGIYLSLGGVVILVSFIKVFVGCSFSYSAAVKMHKRLVGGVMRGRMSFFDVTPVGRLSTRFAKDISVIDSRLQYSLNSLFSCLMKVVSVFTVVGIAIPWYLISLVPLGALYLWIYNRYRNTQREVKRWESVTSAPIVALAGEAVAGLATIRAFNDQDRFVTKCANNLDKNNKAYHMLVEMNRWSAFRLETIATSSQTVVAALLVTLASNLSPSIAALCLSYSLSITQTLNWVVRQLTEMEVQMNSVERVMEYAEDIPEESGVWNEEELERKNAKIQHKRKEIDKENAKLSKTHDKKLASWEKSNKKEKKQWEATVAGTPTASACYVPTNPRPSLSFASLPQLDAALYHPDQFWPSESPSLVLSHVYMRYRPELPLVLHDISVDIKGGEKIGVVGRSGSGKSSLVATLLRLVDIDHDAASVGQHPSIRIDEVDIHSIGLHRLRHSVAYIPQDPVLFAGSIRRNLAPTQKDAATDDEMVRVLSEAGLLSILLRMVKERVSKDNESLKEVDTDSVSQAVEDIIQVERESGSISSIPNDILDIAANALQLELTDGGANLSVGQRQLVCLCRALLRSSSLLLMDEATSSIDRASDAALQRCVYERYKKGTVITIAHRLDTVMGYDKILVMDAGRVGEYGSPAELLAQDGLLSALVKETGEENEQKLREMAGLK</sequence>
<evidence type="ECO:0000256" key="7">
    <source>
        <dbReference type="ARBA" id="ARBA00022989"/>
    </source>
</evidence>
<feature type="compositionally biased region" description="Low complexity" evidence="10">
    <location>
        <begin position="450"/>
        <end position="466"/>
    </location>
</feature>
<evidence type="ECO:0000256" key="3">
    <source>
        <dbReference type="ARBA" id="ARBA00022448"/>
    </source>
</evidence>
<evidence type="ECO:0000256" key="11">
    <source>
        <dbReference type="SAM" id="Phobius"/>
    </source>
</evidence>
<feature type="region of interest" description="Disordered" evidence="10">
    <location>
        <begin position="114"/>
        <end position="162"/>
    </location>
</feature>
<dbReference type="InterPro" id="IPR036640">
    <property type="entry name" value="ABC1_TM_sf"/>
</dbReference>
<keyword evidence="3" id="KW-0813">Transport</keyword>
<evidence type="ECO:0000256" key="1">
    <source>
        <dbReference type="ARBA" id="ARBA00004141"/>
    </source>
</evidence>
<dbReference type="Gene3D" id="3.40.50.300">
    <property type="entry name" value="P-loop containing nucleotide triphosphate hydrolases"/>
    <property type="match status" value="2"/>
</dbReference>
<evidence type="ECO:0000256" key="5">
    <source>
        <dbReference type="ARBA" id="ARBA00022741"/>
    </source>
</evidence>
<feature type="transmembrane region" description="Helical" evidence="11">
    <location>
        <begin position="705"/>
        <end position="735"/>
    </location>
</feature>
<dbReference type="InterPro" id="IPR027417">
    <property type="entry name" value="P-loop_NTPase"/>
</dbReference>
<dbReference type="SUPFAM" id="SSF90123">
    <property type="entry name" value="ABC transporter transmembrane region"/>
    <property type="match status" value="1"/>
</dbReference>
<comment type="subcellular location">
    <subcellularLocation>
        <location evidence="1">Membrane</location>
        <topology evidence="1">Multi-pass membrane protein</topology>
    </subcellularLocation>
</comment>
<dbReference type="EMBL" id="BQXS01010110">
    <property type="protein sequence ID" value="GKT33001.1"/>
    <property type="molecule type" value="Genomic_DNA"/>
</dbReference>
<evidence type="ECO:0000313" key="14">
    <source>
        <dbReference type="EMBL" id="GKT33001.1"/>
    </source>
</evidence>
<feature type="region of interest" description="Disordered" evidence="10">
    <location>
        <begin position="19"/>
        <end position="62"/>
    </location>
</feature>
<evidence type="ECO:0000259" key="13">
    <source>
        <dbReference type="PROSITE" id="PS50929"/>
    </source>
</evidence>
<evidence type="ECO:0000256" key="10">
    <source>
        <dbReference type="SAM" id="MobiDB-lite"/>
    </source>
</evidence>
<comment type="similarity">
    <text evidence="2">Belongs to the ABC transporter superfamily. ABCC family. Conjugate transporter (TC 3.A.1.208) subfamily.</text>
</comment>
<reference evidence="14" key="1">
    <citation type="submission" date="2022-03" db="EMBL/GenBank/DDBJ databases">
        <title>Draft genome sequence of Aduncisulcus paluster, a free-living microaerophilic Fornicata.</title>
        <authorList>
            <person name="Yuyama I."/>
            <person name="Kume K."/>
            <person name="Tamura T."/>
            <person name="Inagaki Y."/>
            <person name="Hashimoto T."/>
        </authorList>
    </citation>
    <scope>NUCLEOTIDE SEQUENCE</scope>
    <source>
        <strain evidence="14">NY0171</strain>
    </source>
</reference>
<feature type="compositionally biased region" description="Polar residues" evidence="10">
    <location>
        <begin position="571"/>
        <end position="581"/>
    </location>
</feature>
<dbReference type="Pfam" id="PF00005">
    <property type="entry name" value="ABC_tran"/>
    <property type="match status" value="2"/>
</dbReference>
<dbReference type="InterPro" id="IPR044726">
    <property type="entry name" value="ABCC_6TM_D2"/>
</dbReference>
<dbReference type="PANTHER" id="PTHR24223">
    <property type="entry name" value="ATP-BINDING CASSETTE SUB-FAMILY C"/>
    <property type="match status" value="1"/>
</dbReference>
<feature type="region of interest" description="Disordered" evidence="10">
    <location>
        <begin position="487"/>
        <end position="522"/>
    </location>
</feature>
<feature type="domain" description="ABC transporter" evidence="12">
    <location>
        <begin position="154"/>
        <end position="433"/>
    </location>
</feature>
<dbReference type="CDD" id="cd03250">
    <property type="entry name" value="ABCC_MRP_domain1"/>
    <property type="match status" value="1"/>
</dbReference>
<evidence type="ECO:0000256" key="4">
    <source>
        <dbReference type="ARBA" id="ARBA00022692"/>
    </source>
</evidence>
<evidence type="ECO:0000256" key="8">
    <source>
        <dbReference type="ARBA" id="ARBA00023136"/>
    </source>
</evidence>
<feature type="compositionally biased region" description="Basic and acidic residues" evidence="10">
    <location>
        <begin position="115"/>
        <end position="130"/>
    </location>
</feature>
<evidence type="ECO:0000256" key="9">
    <source>
        <dbReference type="SAM" id="Coils"/>
    </source>
</evidence>
<dbReference type="PROSITE" id="PS00211">
    <property type="entry name" value="ABC_TRANSPORTER_1"/>
    <property type="match status" value="2"/>
</dbReference>
<protein>
    <submittedName>
        <fullName evidence="14">ABC-type transporter cicA</fullName>
    </submittedName>
</protein>
<comment type="caution">
    <text evidence="14">The sequence shown here is derived from an EMBL/GenBank/DDBJ whole genome shotgun (WGS) entry which is preliminary data.</text>
</comment>
<feature type="compositionally biased region" description="Low complexity" evidence="10">
    <location>
        <begin position="41"/>
        <end position="55"/>
    </location>
</feature>
<dbReference type="InterPro" id="IPR017871">
    <property type="entry name" value="ABC_transporter-like_CS"/>
</dbReference>
<feature type="domain" description="ABC transmembrane type-1" evidence="13">
    <location>
        <begin position="669"/>
        <end position="948"/>
    </location>
</feature>
<keyword evidence="4 11" id="KW-0812">Transmembrane</keyword>
<keyword evidence="7 11" id="KW-1133">Transmembrane helix</keyword>
<name>A0ABQ5KM30_9EUKA</name>
<dbReference type="InterPro" id="IPR003439">
    <property type="entry name" value="ABC_transporter-like_ATP-bd"/>
</dbReference>
<feature type="region of interest" description="Disordered" evidence="10">
    <location>
        <begin position="446"/>
        <end position="471"/>
    </location>
</feature>
<feature type="transmembrane region" description="Helical" evidence="11">
    <location>
        <begin position="794"/>
        <end position="822"/>
    </location>
</feature>
<feature type="compositionally biased region" description="Acidic residues" evidence="10">
    <location>
        <begin position="501"/>
        <end position="513"/>
    </location>
</feature>
<keyword evidence="5" id="KW-0547">Nucleotide-binding</keyword>
<dbReference type="PROSITE" id="PS50893">
    <property type="entry name" value="ABC_TRANSPORTER_2"/>
    <property type="match status" value="2"/>
</dbReference>
<accession>A0ABQ5KM30</accession>
<feature type="region of interest" description="Disordered" evidence="10">
    <location>
        <begin position="541"/>
        <end position="588"/>
    </location>
</feature>